<dbReference type="Pfam" id="PF00646">
    <property type="entry name" value="F-box"/>
    <property type="match status" value="1"/>
</dbReference>
<organism evidence="2 3">
    <name type="scientific">Meloidogyne incognita</name>
    <name type="common">Southern root-knot nematode worm</name>
    <name type="synonym">Oxyuris incognita</name>
    <dbReference type="NCBI Taxonomy" id="6306"/>
    <lineage>
        <taxon>Eukaryota</taxon>
        <taxon>Metazoa</taxon>
        <taxon>Ecdysozoa</taxon>
        <taxon>Nematoda</taxon>
        <taxon>Chromadorea</taxon>
        <taxon>Rhabditida</taxon>
        <taxon>Tylenchina</taxon>
        <taxon>Tylenchomorpha</taxon>
        <taxon>Tylenchoidea</taxon>
        <taxon>Meloidogynidae</taxon>
        <taxon>Meloidogyninae</taxon>
        <taxon>Meloidogyne</taxon>
        <taxon>Meloidogyne incognita group</taxon>
    </lineage>
</organism>
<accession>A0A914KN68</accession>
<evidence type="ECO:0000259" key="1">
    <source>
        <dbReference type="PROSITE" id="PS50181"/>
    </source>
</evidence>
<dbReference type="WBParaSite" id="Minc3s00056g02899">
    <property type="protein sequence ID" value="Minc3s00056g02899"/>
    <property type="gene ID" value="Minc3s00056g02899"/>
</dbReference>
<dbReference type="PROSITE" id="PS50181">
    <property type="entry name" value="FBOX"/>
    <property type="match status" value="1"/>
</dbReference>
<dbReference type="AlphaFoldDB" id="A0A914KN68"/>
<reference evidence="3" key="1">
    <citation type="submission" date="2022-11" db="UniProtKB">
        <authorList>
            <consortium name="WormBaseParasite"/>
        </authorList>
    </citation>
    <scope>IDENTIFICATION</scope>
</reference>
<keyword evidence="2" id="KW-1185">Reference proteome</keyword>
<protein>
    <submittedName>
        <fullName evidence="3">F-box domain-containing protein</fullName>
    </submittedName>
</protein>
<dbReference type="Proteomes" id="UP000887563">
    <property type="component" value="Unplaced"/>
</dbReference>
<dbReference type="InterPro" id="IPR036047">
    <property type="entry name" value="F-box-like_dom_sf"/>
</dbReference>
<dbReference type="InterPro" id="IPR001810">
    <property type="entry name" value="F-box_dom"/>
</dbReference>
<evidence type="ECO:0000313" key="2">
    <source>
        <dbReference type="Proteomes" id="UP000887563"/>
    </source>
</evidence>
<feature type="domain" description="F-box" evidence="1">
    <location>
        <begin position="41"/>
        <end position="89"/>
    </location>
</feature>
<dbReference type="SUPFAM" id="SSF81383">
    <property type="entry name" value="F-box domain"/>
    <property type="match status" value="1"/>
</dbReference>
<sequence>MSENGKIIEYDGIKYYLEEGHLYRLVSIGRCRLPVEIKPKKGVKLSLPRENLLDVFKFLDFNQLLSFQQTSFYFKNIVDKYGNELARKKYDWLGFSRISDLKFGKNNFVEIEPHLYDFELSKRLEQKWIRGIEESIPMFLTTTQYSDIDTVVCELGEVNYNWRRGSYLIKLPKFPKNLEEMAIARYLFKLIFNCAFEYFENDDMIRINPQMIDLLFDYENETTTTNFPLQIHFQGAELSVRCHTSLYFIWNYLVCNYCSVNLYFNNEERSMDILCKILTKGGNKFLHIIFHHLYSLQSSTLYNFIIKHIETSQEITKMVKKIELQNISGLRVSSDRAENIKVEINEKLKFTTFQIANKHNPKIKFSIRIKEDKDQSDHVEGGNRVLTRVAVIKRID</sequence>
<proteinExistence type="predicted"/>
<name>A0A914KN68_MELIC</name>
<evidence type="ECO:0000313" key="3">
    <source>
        <dbReference type="WBParaSite" id="Minc3s00056g02899"/>
    </source>
</evidence>